<evidence type="ECO:0000256" key="3">
    <source>
        <dbReference type="PROSITE-ProRule" id="PRU10141"/>
    </source>
</evidence>
<dbReference type="GO" id="GO:0004672">
    <property type="term" value="F:protein kinase activity"/>
    <property type="evidence" value="ECO:0007669"/>
    <property type="project" value="InterPro"/>
</dbReference>
<name>A0AAV5FK20_ELECO</name>
<dbReference type="Gene3D" id="1.10.510.10">
    <property type="entry name" value="Transferase(Phosphotransferase) domain 1"/>
    <property type="match status" value="1"/>
</dbReference>
<dbReference type="SUPFAM" id="SSF56112">
    <property type="entry name" value="Protein kinase-like (PK-like)"/>
    <property type="match status" value="1"/>
</dbReference>
<keyword evidence="6" id="KW-1185">Reference proteome</keyword>
<evidence type="ECO:0000256" key="1">
    <source>
        <dbReference type="ARBA" id="ARBA00022741"/>
    </source>
</evidence>
<dbReference type="InterPro" id="IPR000719">
    <property type="entry name" value="Prot_kinase_dom"/>
</dbReference>
<evidence type="ECO:0000256" key="2">
    <source>
        <dbReference type="ARBA" id="ARBA00022840"/>
    </source>
</evidence>
<dbReference type="AlphaFoldDB" id="A0AAV5FK20"/>
<proteinExistence type="predicted"/>
<feature type="domain" description="Protein kinase" evidence="4">
    <location>
        <begin position="86"/>
        <end position="388"/>
    </location>
</feature>
<evidence type="ECO:0000313" key="6">
    <source>
        <dbReference type="Proteomes" id="UP001054889"/>
    </source>
</evidence>
<protein>
    <recommendedName>
        <fullName evidence="4">Protein kinase domain-containing protein</fullName>
    </recommendedName>
</protein>
<organism evidence="5 6">
    <name type="scientific">Eleusine coracana subsp. coracana</name>
    <dbReference type="NCBI Taxonomy" id="191504"/>
    <lineage>
        <taxon>Eukaryota</taxon>
        <taxon>Viridiplantae</taxon>
        <taxon>Streptophyta</taxon>
        <taxon>Embryophyta</taxon>
        <taxon>Tracheophyta</taxon>
        <taxon>Spermatophyta</taxon>
        <taxon>Magnoliopsida</taxon>
        <taxon>Liliopsida</taxon>
        <taxon>Poales</taxon>
        <taxon>Poaceae</taxon>
        <taxon>PACMAD clade</taxon>
        <taxon>Chloridoideae</taxon>
        <taxon>Cynodonteae</taxon>
        <taxon>Eleusininae</taxon>
        <taxon>Eleusine</taxon>
    </lineage>
</organism>
<dbReference type="InterPro" id="IPR050117">
    <property type="entry name" value="MAPK"/>
</dbReference>
<dbReference type="Proteomes" id="UP001054889">
    <property type="component" value="Unassembled WGS sequence"/>
</dbReference>
<reference evidence="5" key="1">
    <citation type="journal article" date="2018" name="DNA Res.">
        <title>Multiple hybrid de novo genome assembly of finger millet, an orphan allotetraploid crop.</title>
        <authorList>
            <person name="Hatakeyama M."/>
            <person name="Aluri S."/>
            <person name="Balachadran M.T."/>
            <person name="Sivarajan S.R."/>
            <person name="Patrignani A."/>
            <person name="Gruter S."/>
            <person name="Poveda L."/>
            <person name="Shimizu-Inatsugi R."/>
            <person name="Baeten J."/>
            <person name="Francoijs K.J."/>
            <person name="Nataraja K.N."/>
            <person name="Reddy Y.A.N."/>
            <person name="Phadnis S."/>
            <person name="Ravikumar R.L."/>
            <person name="Schlapbach R."/>
            <person name="Sreeman S.M."/>
            <person name="Shimizu K.K."/>
        </authorList>
    </citation>
    <scope>NUCLEOTIDE SEQUENCE</scope>
</reference>
<accession>A0AAV5FK20</accession>
<dbReference type="InterPro" id="IPR017441">
    <property type="entry name" value="Protein_kinase_ATP_BS"/>
</dbReference>
<reference evidence="5" key="2">
    <citation type="submission" date="2021-12" db="EMBL/GenBank/DDBJ databases">
        <title>Resequencing data analysis of finger millet.</title>
        <authorList>
            <person name="Hatakeyama M."/>
            <person name="Aluri S."/>
            <person name="Balachadran M.T."/>
            <person name="Sivarajan S.R."/>
            <person name="Poveda L."/>
            <person name="Shimizu-Inatsugi R."/>
            <person name="Schlapbach R."/>
            <person name="Sreeman S.M."/>
            <person name="Shimizu K.K."/>
        </authorList>
    </citation>
    <scope>NUCLEOTIDE SEQUENCE</scope>
</reference>
<dbReference type="InterPro" id="IPR011009">
    <property type="entry name" value="Kinase-like_dom_sf"/>
</dbReference>
<dbReference type="PROSITE" id="PS00107">
    <property type="entry name" value="PROTEIN_KINASE_ATP"/>
    <property type="match status" value="1"/>
</dbReference>
<dbReference type="Gene3D" id="3.30.200.20">
    <property type="entry name" value="Phosphorylase Kinase, domain 1"/>
    <property type="match status" value="1"/>
</dbReference>
<dbReference type="PROSITE" id="PS50011">
    <property type="entry name" value="PROTEIN_KINASE_DOM"/>
    <property type="match status" value="1"/>
</dbReference>
<dbReference type="Pfam" id="PF00069">
    <property type="entry name" value="Pkinase"/>
    <property type="match status" value="1"/>
</dbReference>
<dbReference type="PANTHER" id="PTHR24055">
    <property type="entry name" value="MITOGEN-ACTIVATED PROTEIN KINASE"/>
    <property type="match status" value="1"/>
</dbReference>
<evidence type="ECO:0000259" key="4">
    <source>
        <dbReference type="PROSITE" id="PS50011"/>
    </source>
</evidence>
<dbReference type="EMBL" id="BQKI01000086">
    <property type="protein sequence ID" value="GJN35078.1"/>
    <property type="molecule type" value="Genomic_DNA"/>
</dbReference>
<sequence>MDDEEDYGAAPGGERALTEVAWETASVATQLAAILDTIEHHRGTEKPMSPSRVAHISAMIDDLAVTLTAAALGIRRRRRMLSARWYEEVCRVGEGGFGTVVRAPHRSTGQHVAVKTPRRSGPGGHEVIMDLLREACFLAACRAHPSLLVGFRGMVRRVDTSSRGEEEYSIVMDYIDGSSLAHILHERGQPFPEEEVRRIMRQLLRGASAMHENGIVHRDINPSNIFVDGDDEGIIKIGDYGCAKSTAEARPPFCVAGTNGYMAPEVLVEDAAGHGTAADMWSLGCVMAELLTDTLMFDGDEDAEQLCRIFDVLGVPEDEEALRPRVLEDLVRQQRVLQRLVGHRQDLLRRMVPEEMLSLDGFEVLRGLLACDPRKRLTAHEALRLPWFTEHAVTTKSWSAVLLQMAGRVLGWLRATTVPWGACLCH</sequence>
<feature type="binding site" evidence="3">
    <location>
        <position position="115"/>
    </location>
    <ligand>
        <name>ATP</name>
        <dbReference type="ChEBI" id="CHEBI:30616"/>
    </ligand>
</feature>
<evidence type="ECO:0000313" key="5">
    <source>
        <dbReference type="EMBL" id="GJN35078.1"/>
    </source>
</evidence>
<gene>
    <name evidence="5" type="primary">gb23811</name>
    <name evidence="5" type="ORF">PR202_gb23811</name>
</gene>
<keyword evidence="1 3" id="KW-0547">Nucleotide-binding</keyword>
<dbReference type="GO" id="GO:0005524">
    <property type="term" value="F:ATP binding"/>
    <property type="evidence" value="ECO:0007669"/>
    <property type="project" value="UniProtKB-UniRule"/>
</dbReference>
<comment type="caution">
    <text evidence="5">The sequence shown here is derived from an EMBL/GenBank/DDBJ whole genome shotgun (WGS) entry which is preliminary data.</text>
</comment>
<keyword evidence="2 3" id="KW-0067">ATP-binding</keyword>